<evidence type="ECO:0000313" key="1">
    <source>
        <dbReference type="EMBL" id="CAG8848562.1"/>
    </source>
</evidence>
<dbReference type="Proteomes" id="UP000789901">
    <property type="component" value="Unassembled WGS sequence"/>
</dbReference>
<name>A0ABN7X5P9_GIGMA</name>
<dbReference type="EMBL" id="CAJVQB010092604">
    <property type="protein sequence ID" value="CAG8848562.1"/>
    <property type="molecule type" value="Genomic_DNA"/>
</dbReference>
<evidence type="ECO:0000313" key="2">
    <source>
        <dbReference type="Proteomes" id="UP000789901"/>
    </source>
</evidence>
<reference evidence="1 2" key="1">
    <citation type="submission" date="2021-06" db="EMBL/GenBank/DDBJ databases">
        <authorList>
            <person name="Kallberg Y."/>
            <person name="Tangrot J."/>
            <person name="Rosling A."/>
        </authorList>
    </citation>
    <scope>NUCLEOTIDE SEQUENCE [LARGE SCALE GENOMIC DNA]</scope>
    <source>
        <strain evidence="1 2">120-4 pot B 10/14</strain>
    </source>
</reference>
<keyword evidence="2" id="KW-1185">Reference proteome</keyword>
<comment type="caution">
    <text evidence="1">The sequence shown here is derived from an EMBL/GenBank/DDBJ whole genome shotgun (WGS) entry which is preliminary data.</text>
</comment>
<feature type="non-terminal residue" evidence="1">
    <location>
        <position position="303"/>
    </location>
</feature>
<accession>A0ABN7X5P9</accession>
<organism evidence="1 2">
    <name type="scientific">Gigaspora margarita</name>
    <dbReference type="NCBI Taxonomy" id="4874"/>
    <lineage>
        <taxon>Eukaryota</taxon>
        <taxon>Fungi</taxon>
        <taxon>Fungi incertae sedis</taxon>
        <taxon>Mucoromycota</taxon>
        <taxon>Glomeromycotina</taxon>
        <taxon>Glomeromycetes</taxon>
        <taxon>Diversisporales</taxon>
        <taxon>Gigasporaceae</taxon>
        <taxon>Gigaspora</taxon>
    </lineage>
</organism>
<sequence>MLKLKTKPFENYFVFKNNRNNKNDEKYSYHEYVVYHLYHGNFTHNYTNTDKNNFVVAYNELKQKYSESNIKSKLTEADKDLTKVYYDLLKEIRKDYTKSHTLTLLLIEIIRNFGWIEFDPSEDAKKISAIQNIKNWSTNKNKLLSTIGNYISAAPKNELSVDDPLYSGIIDPENIISLKPSLLKNLENLEEWKQINTTDLPVKEITFSQQEIKLWLDESENEEIRDGKQLVHDIKRIWANRYYQERSSLINESTFTHDVLSSIINFISPKIFKRWDQAQSLSAKDRGVRKFGDVIGYFTGSDK</sequence>
<proteinExistence type="predicted"/>
<protein>
    <submittedName>
        <fullName evidence="1">11697_t:CDS:1</fullName>
    </submittedName>
</protein>
<gene>
    <name evidence="1" type="ORF">GMARGA_LOCUS39238</name>
</gene>